<name>A0A2G5PEP8_9MYCO</name>
<dbReference type="SUPFAM" id="SSF55729">
    <property type="entry name" value="Acyl-CoA N-acyltransferases (Nat)"/>
    <property type="match status" value="1"/>
</dbReference>
<dbReference type="OrthoDB" id="4773268at2"/>
<accession>A0A2G5PEP8</accession>
<dbReference type="GO" id="GO:0005524">
    <property type="term" value="F:ATP binding"/>
    <property type="evidence" value="ECO:0007669"/>
    <property type="project" value="InterPro"/>
</dbReference>
<gene>
    <name evidence="1" type="ORF">CQY22_005115</name>
</gene>
<dbReference type="GO" id="GO:0003918">
    <property type="term" value="F:DNA topoisomerase type II (double strand cut, ATP-hydrolyzing) activity"/>
    <property type="evidence" value="ECO:0007669"/>
    <property type="project" value="InterPro"/>
</dbReference>
<reference evidence="1 2" key="1">
    <citation type="journal article" date="2017" name="Infect. Genet. Evol.">
        <title>The new phylogeny of the genus Mycobacterium: The old and the news.</title>
        <authorList>
            <person name="Tortoli E."/>
            <person name="Fedrizzi T."/>
            <person name="Meehan C.J."/>
            <person name="Trovato A."/>
            <person name="Grottola A."/>
            <person name="Giacobazzi E."/>
            <person name="Serpini G.F."/>
            <person name="Tagliazucchi S."/>
            <person name="Fabio A."/>
            <person name="Bettua C."/>
            <person name="Bertorelli R."/>
            <person name="Frascaro F."/>
            <person name="De Sanctis V."/>
            <person name="Pecorari M."/>
            <person name="Jousson O."/>
            <person name="Segata N."/>
            <person name="Cirillo D.M."/>
        </authorList>
    </citation>
    <scope>NUCLEOTIDE SEQUENCE [LARGE SCALE GENOMIC DNA]</scope>
    <source>
        <strain evidence="1 2">CIP1034565</strain>
    </source>
</reference>
<evidence type="ECO:0000313" key="2">
    <source>
        <dbReference type="Proteomes" id="UP000230551"/>
    </source>
</evidence>
<evidence type="ECO:0000313" key="1">
    <source>
        <dbReference type="EMBL" id="PIB76503.1"/>
    </source>
</evidence>
<dbReference type="STRING" id="85968.GCA_900073015_03559"/>
<dbReference type="RefSeq" id="WP_090593017.1">
    <property type="nucleotide sequence ID" value="NZ_CP104302.1"/>
</dbReference>
<dbReference type="AlphaFoldDB" id="A0A2G5PEP8"/>
<dbReference type="InterPro" id="IPR013757">
    <property type="entry name" value="Topo_IIA_A_a_sf"/>
</dbReference>
<dbReference type="CDD" id="cd04301">
    <property type="entry name" value="NAT_SF"/>
    <property type="match status" value="1"/>
</dbReference>
<proteinExistence type="predicted"/>
<comment type="caution">
    <text evidence="1">The sequence shown here is derived from an EMBL/GenBank/DDBJ whole genome shotgun (WGS) entry which is preliminary data.</text>
</comment>
<protein>
    <submittedName>
        <fullName evidence="1">GNAT family N-acetyltransferase</fullName>
    </submittedName>
</protein>
<keyword evidence="2" id="KW-1185">Reference proteome</keyword>
<dbReference type="GO" id="GO:0016740">
    <property type="term" value="F:transferase activity"/>
    <property type="evidence" value="ECO:0007669"/>
    <property type="project" value="UniProtKB-KW"/>
</dbReference>
<dbReference type="Proteomes" id="UP000230551">
    <property type="component" value="Unassembled WGS sequence"/>
</dbReference>
<sequence>MPAHDIAAARREIAVALLKALDRRHEVLDAIVDSDDHASAVATISAMLGTSQAGAEAVIGLSFGQVTKDSRERIAAELEDLNSQLTFTVEQRPGSFGDDLRLRPFSADADRDIFAARTDNMATAGDGSGAPAGGIDDEIRVAVDRVDSEDAVLFVALQNDDKVGLVFGDLVDGEVNVRIWIQPEHRKKGLGTAALRKSRAEMAAYFPAVPMVIRAPGASA</sequence>
<keyword evidence="1" id="KW-0808">Transferase</keyword>
<dbReference type="Gene3D" id="3.40.630.30">
    <property type="match status" value="1"/>
</dbReference>
<organism evidence="1 2">
    <name type="scientific">Mycolicibacterium brumae</name>
    <dbReference type="NCBI Taxonomy" id="85968"/>
    <lineage>
        <taxon>Bacteria</taxon>
        <taxon>Bacillati</taxon>
        <taxon>Actinomycetota</taxon>
        <taxon>Actinomycetes</taxon>
        <taxon>Mycobacteriales</taxon>
        <taxon>Mycobacteriaceae</taxon>
        <taxon>Mycolicibacterium</taxon>
    </lineage>
</organism>
<dbReference type="Gene3D" id="1.10.268.10">
    <property type="entry name" value="Topoisomerase, domain 3"/>
    <property type="match status" value="1"/>
</dbReference>
<dbReference type="GO" id="GO:0003677">
    <property type="term" value="F:DNA binding"/>
    <property type="evidence" value="ECO:0007669"/>
    <property type="project" value="InterPro"/>
</dbReference>
<dbReference type="EMBL" id="PDCN02000004">
    <property type="protein sequence ID" value="PIB76503.1"/>
    <property type="molecule type" value="Genomic_DNA"/>
</dbReference>
<dbReference type="InterPro" id="IPR016181">
    <property type="entry name" value="Acyl_CoA_acyltransferase"/>
</dbReference>